<dbReference type="AlphaFoldDB" id="A0ABD7DAH6"/>
<evidence type="ECO:0000256" key="1">
    <source>
        <dbReference type="SAM" id="MobiDB-lite"/>
    </source>
</evidence>
<sequence length="390" mass="43060">MAEPPGHHRPGHSPRRTPGVRRGERTADAPGRRSAAAPADGTIRVASVPAGHVYVRHLSPPEGDRVTRLADPRPCGAPSGSQQWWPPVMLDPGWVDEHADSFDVFHLHFGFDAQTPSRLDDLLTALRGNGKPLVYTVHDLANPHHHDEGEHRAQLDVLVPGADRLITLTPGAAREIAARWGRTATVLPHPHVVEPDGLLRPRPPHDTFRVGLHAKSIRPNMAPLPVVRVLADAVAELPGAVLRVDCHPDVDDAESHWYAPGVLDELRSMSREGRLELSVHDYFDDDALWDYLIGLDVSVLPYRFGTHSGWLEACYDLGTAVIAPSCGFYAQQRPCFTYGHDRRGLDAASLRDALRRAYEERPGPRADPVERGAERVRIARAHELLYADLL</sequence>
<gene>
    <name evidence="3" type="ORF">I6J41_02735</name>
    <name evidence="2" type="ORF">I6J42_30850</name>
</gene>
<dbReference type="EMBL" id="CP070249">
    <property type="protein sequence ID" value="QRV39759.1"/>
    <property type="molecule type" value="Genomic_DNA"/>
</dbReference>
<evidence type="ECO:0000313" key="5">
    <source>
        <dbReference type="Proteomes" id="UP000623926"/>
    </source>
</evidence>
<evidence type="ECO:0000313" key="2">
    <source>
        <dbReference type="EMBL" id="QRV37981.1"/>
    </source>
</evidence>
<feature type="compositionally biased region" description="Basic and acidic residues" evidence="1">
    <location>
        <begin position="21"/>
        <end position="31"/>
    </location>
</feature>
<proteinExistence type="predicted"/>
<dbReference type="Proteomes" id="UP000598054">
    <property type="component" value="Chromosome"/>
</dbReference>
<feature type="compositionally biased region" description="Basic residues" evidence="1">
    <location>
        <begin position="7"/>
        <end position="19"/>
    </location>
</feature>
<name>A0ABD7DAH6_9ACTN</name>
<organism evidence="2 5">
    <name type="scientific">Streptomyces californicus</name>
    <dbReference type="NCBI Taxonomy" id="67351"/>
    <lineage>
        <taxon>Bacteria</taxon>
        <taxon>Bacillati</taxon>
        <taxon>Actinomycetota</taxon>
        <taxon>Actinomycetes</taxon>
        <taxon>Kitasatosporales</taxon>
        <taxon>Streptomycetaceae</taxon>
        <taxon>Streptomyces</taxon>
    </lineage>
</organism>
<protein>
    <submittedName>
        <fullName evidence="2">Glycosyltransferase</fullName>
    </submittedName>
</protein>
<dbReference type="Proteomes" id="UP000623926">
    <property type="component" value="Chromosome"/>
</dbReference>
<dbReference type="Gene3D" id="3.40.50.2000">
    <property type="entry name" value="Glycogen Phosphorylase B"/>
    <property type="match status" value="1"/>
</dbReference>
<evidence type="ECO:0000313" key="3">
    <source>
        <dbReference type="EMBL" id="QRV39759.1"/>
    </source>
</evidence>
<dbReference type="EMBL" id="CP070245">
    <property type="protein sequence ID" value="QRV37981.1"/>
    <property type="molecule type" value="Genomic_DNA"/>
</dbReference>
<accession>A0ABD7DAH6</accession>
<dbReference type="SUPFAM" id="SSF53756">
    <property type="entry name" value="UDP-Glycosyltransferase/glycogen phosphorylase"/>
    <property type="match status" value="1"/>
</dbReference>
<evidence type="ECO:0000313" key="4">
    <source>
        <dbReference type="Proteomes" id="UP000598054"/>
    </source>
</evidence>
<feature type="region of interest" description="Disordered" evidence="1">
    <location>
        <begin position="1"/>
        <end position="43"/>
    </location>
</feature>
<keyword evidence="4" id="KW-1185">Reference proteome</keyword>
<reference evidence="4 5" key="1">
    <citation type="submission" date="2021-02" db="EMBL/GenBank/DDBJ databases">
        <title>FDA dAtabase for Regulatory Grade micrObial Sequences (FDA-ARGOS): Supporting development and validation of Infectious Disease Dx tests.</title>
        <authorList>
            <person name="Sproer C."/>
            <person name="Gronow S."/>
            <person name="Severitt S."/>
            <person name="Schroder I."/>
            <person name="Tallon L."/>
            <person name="Sadzewicz L."/>
            <person name="Zhao X."/>
            <person name="Boylan J."/>
            <person name="Ott S."/>
            <person name="Bowen H."/>
            <person name="Vavikolanu K."/>
            <person name="Mehta A."/>
            <person name="Aluvathingal J."/>
            <person name="Nadendla S."/>
            <person name="Lowell S."/>
            <person name="Myers T."/>
            <person name="Yan Y."/>
            <person name="Sichtig H."/>
        </authorList>
    </citation>
    <scope>NUCLEOTIDE SEQUENCE [LARGE SCALE GENOMIC DNA]</scope>
    <source>
        <strain evidence="3 4">FDAARGOS_1211</strain>
        <strain evidence="2 5">FDAARGOS_1212</strain>
    </source>
</reference>